<evidence type="ECO:0000313" key="8">
    <source>
        <dbReference type="EMBL" id="CEG60947.1"/>
    </source>
</evidence>
<sequence length="185" mass="20872">MNHQTVGYIRVSSQSQNTARQLAGIKLDKEFVDVVTGSIKERTNLQACIDYIREGDTLVVDSIDRLARNLRDLQEIIQTIVKKGVAVKFIKENLTFTSQQDPIATLMLHMMGAFAEFERNMIRNRQREGIDLAKKKGKHLGRPPVDMKLSAKVKELKKKGLSIASIGQAIEKSAPTVYKLLRHND</sequence>
<protein>
    <submittedName>
        <fullName evidence="9">Site-specific DNA recombinase</fullName>
    </submittedName>
    <submittedName>
        <fullName evidence="8">Transposon Tn21 resolvase</fullName>
    </submittedName>
</protein>
<evidence type="ECO:0000256" key="4">
    <source>
        <dbReference type="ARBA" id="ARBA00023172"/>
    </source>
</evidence>
<dbReference type="CDD" id="cd03768">
    <property type="entry name" value="SR_ResInv"/>
    <property type="match status" value="1"/>
</dbReference>
<keyword evidence="11" id="KW-1185">Reference proteome</keyword>
<reference evidence="10" key="1">
    <citation type="submission" date="2014-09" db="EMBL/GenBank/DDBJ databases">
        <authorList>
            <person name="Gomez-Valero L."/>
        </authorList>
    </citation>
    <scope>NUCLEOTIDE SEQUENCE [LARGE SCALE GENOMIC DNA]</scope>
    <source>
        <strain evidence="10">ATCC33218</strain>
    </source>
</reference>
<dbReference type="InterPro" id="IPR036162">
    <property type="entry name" value="Resolvase-like_N_sf"/>
</dbReference>
<dbReference type="PANTHER" id="PTHR30461:SF26">
    <property type="entry name" value="RESOLVASE HOMOLOG YNEB"/>
    <property type="match status" value="1"/>
</dbReference>
<dbReference type="PROSITE" id="PS51736">
    <property type="entry name" value="RECOMBINASES_3"/>
    <property type="match status" value="1"/>
</dbReference>
<dbReference type="GO" id="GO:0015074">
    <property type="term" value="P:DNA integration"/>
    <property type="evidence" value="ECO:0007669"/>
    <property type="project" value="UniProtKB-KW"/>
</dbReference>
<dbReference type="SMART" id="SM00857">
    <property type="entry name" value="Resolvase"/>
    <property type="match status" value="1"/>
</dbReference>
<reference evidence="9 11" key="3">
    <citation type="submission" date="2016-10" db="EMBL/GenBank/DDBJ databases">
        <authorList>
            <person name="Varghese N."/>
            <person name="Submissions S."/>
        </authorList>
    </citation>
    <scope>NUCLEOTIDE SEQUENCE [LARGE SCALE GENOMIC DNA]</scope>
    <source>
        <strain evidence="9 11">ATCC 33218</strain>
    </source>
</reference>
<keyword evidence="3" id="KW-0238">DNA-binding</keyword>
<dbReference type="HOGENOM" id="CLU_010686_8_3_6"/>
<feature type="domain" description="Resolvase/invertase-type recombinase catalytic" evidence="7">
    <location>
        <begin position="4"/>
        <end position="137"/>
    </location>
</feature>
<dbReference type="SUPFAM" id="SSF53041">
    <property type="entry name" value="Resolvase-like"/>
    <property type="match status" value="1"/>
</dbReference>
<evidence type="ECO:0000256" key="6">
    <source>
        <dbReference type="PROSITE-ProRule" id="PRU10137"/>
    </source>
</evidence>
<dbReference type="KEGG" id="tmc:LMI_1650"/>
<dbReference type="AlphaFoldDB" id="A0A098GG34"/>
<dbReference type="PROSITE" id="PS00397">
    <property type="entry name" value="RECOMBINASES_1"/>
    <property type="match status" value="1"/>
</dbReference>
<dbReference type="Pfam" id="PF00239">
    <property type="entry name" value="Resolvase"/>
    <property type="match status" value="1"/>
</dbReference>
<dbReference type="InterPro" id="IPR006119">
    <property type="entry name" value="Resolv_N"/>
</dbReference>
<dbReference type="EMBL" id="LN614830">
    <property type="protein sequence ID" value="CEG60947.1"/>
    <property type="molecule type" value="Genomic_DNA"/>
</dbReference>
<evidence type="ECO:0000256" key="2">
    <source>
        <dbReference type="ARBA" id="ARBA00022908"/>
    </source>
</evidence>
<dbReference type="PATRIC" id="fig|451.8.peg.1978"/>
<dbReference type="RefSeq" id="WP_045099277.1">
    <property type="nucleotide sequence ID" value="NZ_FMVN01000014.1"/>
</dbReference>
<evidence type="ECO:0000313" key="11">
    <source>
        <dbReference type="Proteomes" id="UP000182998"/>
    </source>
</evidence>
<keyword evidence="4" id="KW-0233">DNA recombination</keyword>
<feature type="active site" description="O-(5'-phospho-DNA)-serine intermediate" evidence="5 6">
    <location>
        <position position="12"/>
    </location>
</feature>
<evidence type="ECO:0000259" key="7">
    <source>
        <dbReference type="PROSITE" id="PS51736"/>
    </source>
</evidence>
<organism evidence="8 10">
    <name type="scientific">Legionella micdadei</name>
    <name type="common">Tatlockia micdadei</name>
    <dbReference type="NCBI Taxonomy" id="451"/>
    <lineage>
        <taxon>Bacteria</taxon>
        <taxon>Pseudomonadati</taxon>
        <taxon>Pseudomonadota</taxon>
        <taxon>Gammaproteobacteria</taxon>
        <taxon>Legionellales</taxon>
        <taxon>Legionellaceae</taxon>
        <taxon>Legionella</taxon>
    </lineage>
</organism>
<keyword evidence="2" id="KW-0229">DNA integration</keyword>
<dbReference type="Proteomes" id="UP000032414">
    <property type="component" value="Chromosome I"/>
</dbReference>
<evidence type="ECO:0000256" key="1">
    <source>
        <dbReference type="ARBA" id="ARBA00009913"/>
    </source>
</evidence>
<dbReference type="PANTHER" id="PTHR30461">
    <property type="entry name" value="DNA-INVERTASE FROM LAMBDOID PROPHAGE"/>
    <property type="match status" value="1"/>
</dbReference>
<evidence type="ECO:0000313" key="10">
    <source>
        <dbReference type="Proteomes" id="UP000032414"/>
    </source>
</evidence>
<dbReference type="GO" id="GO:0003677">
    <property type="term" value="F:DNA binding"/>
    <property type="evidence" value="ECO:0007669"/>
    <property type="project" value="UniProtKB-KW"/>
</dbReference>
<dbReference type="PROSITE" id="PS00398">
    <property type="entry name" value="RECOMBINASES_2"/>
    <property type="match status" value="1"/>
</dbReference>
<proteinExistence type="inferred from homology"/>
<evidence type="ECO:0000256" key="3">
    <source>
        <dbReference type="ARBA" id="ARBA00023125"/>
    </source>
</evidence>
<dbReference type="Gene3D" id="3.40.50.1390">
    <property type="entry name" value="Resolvase, N-terminal catalytic domain"/>
    <property type="match status" value="1"/>
</dbReference>
<name>A0A098GG34_LEGMI</name>
<dbReference type="EMBL" id="FMVN01000014">
    <property type="protein sequence ID" value="SCY69362.1"/>
    <property type="molecule type" value="Genomic_DNA"/>
</dbReference>
<dbReference type="InterPro" id="IPR006118">
    <property type="entry name" value="Recombinase_CS"/>
</dbReference>
<comment type="similarity">
    <text evidence="1">Belongs to the site-specific recombinase resolvase family.</text>
</comment>
<dbReference type="OrthoDB" id="9786476at2"/>
<reference evidence="8" key="2">
    <citation type="submission" date="2014-09" db="EMBL/GenBank/DDBJ databases">
        <authorList>
            <person name="GOMEZ-VALERO Laura"/>
        </authorList>
    </citation>
    <scope>NUCLEOTIDE SEQUENCE</scope>
    <source>
        <strain evidence="8">ATCC33218</strain>
    </source>
</reference>
<dbReference type="GO" id="GO:0000150">
    <property type="term" value="F:DNA strand exchange activity"/>
    <property type="evidence" value="ECO:0007669"/>
    <property type="project" value="InterPro"/>
</dbReference>
<dbReference type="InterPro" id="IPR050639">
    <property type="entry name" value="SSR_resolvase"/>
</dbReference>
<gene>
    <name evidence="8" type="primary">tnpR</name>
    <name evidence="8" type="ORF">LMI_1650</name>
    <name evidence="9" type="ORF">SAMN02982997_02518</name>
</gene>
<dbReference type="Proteomes" id="UP000182998">
    <property type="component" value="Unassembled WGS sequence"/>
</dbReference>
<accession>A0A098GG34</accession>
<evidence type="ECO:0000313" key="9">
    <source>
        <dbReference type="EMBL" id="SCY69362.1"/>
    </source>
</evidence>
<evidence type="ECO:0000256" key="5">
    <source>
        <dbReference type="PIRSR" id="PIRSR606118-50"/>
    </source>
</evidence>